<dbReference type="HOGENOM" id="CLU_779748_0_0_1"/>
<dbReference type="InterPro" id="IPR058699">
    <property type="entry name" value="RRM_LARP4/4B"/>
</dbReference>
<organism evidence="5 6">
    <name type="scientific">Ciona intestinalis</name>
    <name type="common">Transparent sea squirt</name>
    <name type="synonym">Ascidia intestinalis</name>
    <dbReference type="NCBI Taxonomy" id="7719"/>
    <lineage>
        <taxon>Eukaryota</taxon>
        <taxon>Metazoa</taxon>
        <taxon>Chordata</taxon>
        <taxon>Tunicata</taxon>
        <taxon>Ascidiacea</taxon>
        <taxon>Phlebobranchia</taxon>
        <taxon>Cionidae</taxon>
        <taxon>Ciona</taxon>
    </lineage>
</organism>
<dbReference type="InterPro" id="IPR006630">
    <property type="entry name" value="La_HTH"/>
</dbReference>
<reference evidence="5" key="4">
    <citation type="submission" date="2025-09" db="UniProtKB">
        <authorList>
            <consortium name="Ensembl"/>
        </authorList>
    </citation>
    <scope>IDENTIFICATION</scope>
</reference>
<dbReference type="AlphaFoldDB" id="F6WI94"/>
<evidence type="ECO:0000256" key="3">
    <source>
        <dbReference type="PROSITE-ProRule" id="PRU00332"/>
    </source>
</evidence>
<evidence type="ECO:0000313" key="5">
    <source>
        <dbReference type="Ensembl" id="ENSCINP00000027637.2"/>
    </source>
</evidence>
<dbReference type="Pfam" id="PF05383">
    <property type="entry name" value="La"/>
    <property type="match status" value="1"/>
</dbReference>
<dbReference type="PANTHER" id="PTHR22792">
    <property type="entry name" value="LUPUS LA PROTEIN-RELATED"/>
    <property type="match status" value="1"/>
</dbReference>
<keyword evidence="1" id="KW-0597">Phosphoprotein</keyword>
<dbReference type="EMBL" id="EAAA01002926">
    <property type="status" value="NOT_ANNOTATED_CDS"/>
    <property type="molecule type" value="Genomic_DNA"/>
</dbReference>
<dbReference type="GO" id="GO:0010494">
    <property type="term" value="C:cytoplasmic stress granule"/>
    <property type="evidence" value="ECO:0000318"/>
    <property type="project" value="GO_Central"/>
</dbReference>
<dbReference type="GO" id="GO:0003730">
    <property type="term" value="F:mRNA 3'-UTR binding"/>
    <property type="evidence" value="ECO:0000318"/>
    <property type="project" value="GO_Central"/>
</dbReference>
<dbReference type="PANTHER" id="PTHR22792:SF131">
    <property type="entry name" value="LA-RELATED PROTEIN LARP4B"/>
    <property type="match status" value="1"/>
</dbReference>
<dbReference type="PROSITE" id="PS50961">
    <property type="entry name" value="HTH_LA"/>
    <property type="match status" value="1"/>
</dbReference>
<evidence type="ECO:0000313" key="6">
    <source>
        <dbReference type="Proteomes" id="UP000008144"/>
    </source>
</evidence>
<keyword evidence="6" id="KW-1185">Reference proteome</keyword>
<dbReference type="STRING" id="7719.ENSCINP00000027637"/>
<dbReference type="InterPro" id="IPR036388">
    <property type="entry name" value="WH-like_DNA-bd_sf"/>
</dbReference>
<dbReference type="InterPro" id="IPR045180">
    <property type="entry name" value="La_dom_prot"/>
</dbReference>
<dbReference type="SMART" id="SM00715">
    <property type="entry name" value="LA"/>
    <property type="match status" value="1"/>
</dbReference>
<sequence>MDNKIVAMDKSGKSSSNGKKMNLLDQVKHQLEYYFSRENLTQDPYLVSQMDSQQFVSILTIANFNAVKKLTLDINLVIEALKASEYVQVDEKCEKVRPNQRRCMVILREIAQNTPQESVESLFASSDCPDFLSCEFAGGTSWYVTFETEVKAQKAYRHLRENVVQFCGKPIMARIKSKSHHLNPSTAFDPEQISVQPRPHVQKFEQMNAEESNNSKCNGHVFAPTSPPPVSPKSSACEVMKQTTKTSTESATVTTTYTGNFLLPTVQWATQSIYAAPGGDNVCIPFPRQSYHPHLQRHQVHGGNKYPVDNTRNMFGNQEPVLHYKGQNSSMMNFNSNLIVTNNRHSANHSSKFQPM</sequence>
<dbReference type="Ensembl" id="ENSCINT00000027883.2">
    <property type="protein sequence ID" value="ENSCINP00000027637.2"/>
    <property type="gene ID" value="ENSCING00000015692.2"/>
</dbReference>
<feature type="domain" description="HTH La-type RNA-binding" evidence="4">
    <location>
        <begin position="17"/>
        <end position="106"/>
    </location>
</feature>
<dbReference type="CDD" id="cd12430">
    <property type="entry name" value="RRM_LARP4_5_like"/>
    <property type="match status" value="1"/>
</dbReference>
<name>F6WI94_CIOIN</name>
<evidence type="ECO:0000259" key="4">
    <source>
        <dbReference type="PROSITE" id="PS50961"/>
    </source>
</evidence>
<dbReference type="SUPFAM" id="SSF46785">
    <property type="entry name" value="Winged helix' DNA-binding domain"/>
    <property type="match status" value="1"/>
</dbReference>
<dbReference type="Gene3D" id="1.10.10.10">
    <property type="entry name" value="Winged helix-like DNA-binding domain superfamily/Winged helix DNA-binding domain"/>
    <property type="match status" value="1"/>
</dbReference>
<dbReference type="GeneTree" id="ENSGT00940000154409"/>
<dbReference type="InterPro" id="IPR036390">
    <property type="entry name" value="WH_DNA-bd_sf"/>
</dbReference>
<protein>
    <recommendedName>
        <fullName evidence="4">HTH La-type RNA-binding domain-containing protein</fullName>
    </recommendedName>
</protein>
<dbReference type="Pfam" id="PF26088">
    <property type="entry name" value="RRM_LARP4"/>
    <property type="match status" value="1"/>
</dbReference>
<dbReference type="GO" id="GO:0045727">
    <property type="term" value="P:positive regulation of translation"/>
    <property type="evidence" value="ECO:0000318"/>
    <property type="project" value="GO_Central"/>
</dbReference>
<dbReference type="Proteomes" id="UP000008144">
    <property type="component" value="Chromosome 9"/>
</dbReference>
<dbReference type="GO" id="GO:0005829">
    <property type="term" value="C:cytosol"/>
    <property type="evidence" value="ECO:0000318"/>
    <property type="project" value="GO_Central"/>
</dbReference>
<accession>F6WI94</accession>
<reference evidence="5" key="2">
    <citation type="journal article" date="2008" name="Genome Biol.">
        <title>Improved genome assembly and evidence-based global gene model set for the chordate Ciona intestinalis: new insight into intron and operon populations.</title>
        <authorList>
            <person name="Satou Y."/>
            <person name="Mineta K."/>
            <person name="Ogasawara M."/>
            <person name="Sasakura Y."/>
            <person name="Shoguchi E."/>
            <person name="Ueno K."/>
            <person name="Yamada L."/>
            <person name="Matsumoto J."/>
            <person name="Wasserscheid J."/>
            <person name="Dewar K."/>
            <person name="Wiley G.B."/>
            <person name="Macmil S.L."/>
            <person name="Roe B.A."/>
            <person name="Zeller R.W."/>
            <person name="Hastings K.E."/>
            <person name="Lemaire P."/>
            <person name="Lindquist E."/>
            <person name="Endo T."/>
            <person name="Hotta K."/>
            <person name="Inaba K."/>
        </authorList>
    </citation>
    <scope>NUCLEOTIDE SEQUENCE [LARGE SCALE GENOMIC DNA]</scope>
    <source>
        <strain evidence="5">wild type</strain>
    </source>
</reference>
<evidence type="ECO:0000256" key="1">
    <source>
        <dbReference type="ARBA" id="ARBA00022553"/>
    </source>
</evidence>
<evidence type="ECO:0000256" key="2">
    <source>
        <dbReference type="ARBA" id="ARBA00022884"/>
    </source>
</evidence>
<reference evidence="6" key="1">
    <citation type="journal article" date="2002" name="Science">
        <title>The draft genome of Ciona intestinalis: insights into chordate and vertebrate origins.</title>
        <authorList>
            <person name="Dehal P."/>
            <person name="Satou Y."/>
            <person name="Campbell R.K."/>
            <person name="Chapman J."/>
            <person name="Degnan B."/>
            <person name="De Tomaso A."/>
            <person name="Davidson B."/>
            <person name="Di Gregorio A."/>
            <person name="Gelpke M."/>
            <person name="Goodstein D.M."/>
            <person name="Harafuji N."/>
            <person name="Hastings K.E."/>
            <person name="Ho I."/>
            <person name="Hotta K."/>
            <person name="Huang W."/>
            <person name="Kawashima T."/>
            <person name="Lemaire P."/>
            <person name="Martinez D."/>
            <person name="Meinertzhagen I.A."/>
            <person name="Necula S."/>
            <person name="Nonaka M."/>
            <person name="Putnam N."/>
            <person name="Rash S."/>
            <person name="Saiga H."/>
            <person name="Satake M."/>
            <person name="Terry A."/>
            <person name="Yamada L."/>
            <person name="Wang H.G."/>
            <person name="Awazu S."/>
            <person name="Azumi K."/>
            <person name="Boore J."/>
            <person name="Branno M."/>
            <person name="Chin-Bow S."/>
            <person name="DeSantis R."/>
            <person name="Doyle S."/>
            <person name="Francino P."/>
            <person name="Keys D.N."/>
            <person name="Haga S."/>
            <person name="Hayashi H."/>
            <person name="Hino K."/>
            <person name="Imai K.S."/>
            <person name="Inaba K."/>
            <person name="Kano S."/>
            <person name="Kobayashi K."/>
            <person name="Kobayashi M."/>
            <person name="Lee B.I."/>
            <person name="Makabe K.W."/>
            <person name="Manohar C."/>
            <person name="Matassi G."/>
            <person name="Medina M."/>
            <person name="Mochizuki Y."/>
            <person name="Mount S."/>
            <person name="Morishita T."/>
            <person name="Miura S."/>
            <person name="Nakayama A."/>
            <person name="Nishizaka S."/>
            <person name="Nomoto H."/>
            <person name="Ohta F."/>
            <person name="Oishi K."/>
            <person name="Rigoutsos I."/>
            <person name="Sano M."/>
            <person name="Sasaki A."/>
            <person name="Sasakura Y."/>
            <person name="Shoguchi E."/>
            <person name="Shin-i T."/>
            <person name="Spagnuolo A."/>
            <person name="Stainier D."/>
            <person name="Suzuki M.M."/>
            <person name="Tassy O."/>
            <person name="Takatori N."/>
            <person name="Tokuoka M."/>
            <person name="Yagi K."/>
            <person name="Yoshizaki F."/>
            <person name="Wada S."/>
            <person name="Zhang C."/>
            <person name="Hyatt P.D."/>
            <person name="Larimer F."/>
            <person name="Detter C."/>
            <person name="Doggett N."/>
            <person name="Glavina T."/>
            <person name="Hawkins T."/>
            <person name="Richardson P."/>
            <person name="Lucas S."/>
            <person name="Kohara Y."/>
            <person name="Levine M."/>
            <person name="Satoh N."/>
            <person name="Rokhsar D.S."/>
        </authorList>
    </citation>
    <scope>NUCLEOTIDE SEQUENCE [LARGE SCALE GENOMIC DNA]</scope>
</reference>
<dbReference type="InParanoid" id="F6WI94"/>
<keyword evidence="2 3" id="KW-0694">RNA-binding</keyword>
<reference evidence="5" key="3">
    <citation type="submission" date="2025-08" db="UniProtKB">
        <authorList>
            <consortium name="Ensembl"/>
        </authorList>
    </citation>
    <scope>IDENTIFICATION</scope>
</reference>
<dbReference type="CDD" id="cd08031">
    <property type="entry name" value="LARP_4_5_like"/>
    <property type="match status" value="1"/>
</dbReference>
<proteinExistence type="predicted"/>